<evidence type="ECO:0000256" key="1">
    <source>
        <dbReference type="ARBA" id="ARBA00022614"/>
    </source>
</evidence>
<name>A0A1L8DV96_9DIPT</name>
<dbReference type="GO" id="GO:0097733">
    <property type="term" value="C:photoreceptor cell cilium"/>
    <property type="evidence" value="ECO:0007669"/>
    <property type="project" value="UniProtKB-ARBA"/>
</dbReference>
<dbReference type="AlphaFoldDB" id="A0A1L8DV96"/>
<proteinExistence type="predicted"/>
<feature type="region of interest" description="Disordered" evidence="3">
    <location>
        <begin position="151"/>
        <end position="236"/>
    </location>
</feature>
<dbReference type="SUPFAM" id="SSF52058">
    <property type="entry name" value="L domain-like"/>
    <property type="match status" value="1"/>
</dbReference>
<dbReference type="InterPro" id="IPR032675">
    <property type="entry name" value="LRR_dom_sf"/>
</dbReference>
<dbReference type="FunFam" id="3.80.10.10:FF:000094">
    <property type="entry name" value="protein C21orf2 isoform X1"/>
    <property type="match status" value="1"/>
</dbReference>
<evidence type="ECO:0000313" key="4">
    <source>
        <dbReference type="EMBL" id="JAV10352.1"/>
    </source>
</evidence>
<keyword evidence="2" id="KW-0677">Repeat</keyword>
<evidence type="ECO:0000256" key="2">
    <source>
        <dbReference type="ARBA" id="ARBA00022737"/>
    </source>
</evidence>
<feature type="region of interest" description="Disordered" evidence="3">
    <location>
        <begin position="270"/>
        <end position="324"/>
    </location>
</feature>
<feature type="compositionally biased region" description="Polar residues" evidence="3">
    <location>
        <begin position="204"/>
        <end position="222"/>
    </location>
</feature>
<dbReference type="Pfam" id="PF12799">
    <property type="entry name" value="LRR_4"/>
    <property type="match status" value="1"/>
</dbReference>
<evidence type="ECO:0000256" key="3">
    <source>
        <dbReference type="SAM" id="MobiDB-lite"/>
    </source>
</evidence>
<dbReference type="PANTHER" id="PTHR18849">
    <property type="entry name" value="LEUCINE RICH REPEAT PROTEIN"/>
    <property type="match status" value="1"/>
</dbReference>
<dbReference type="InterPro" id="IPR001611">
    <property type="entry name" value="Leu-rich_rpt"/>
</dbReference>
<feature type="compositionally biased region" description="Polar residues" evidence="3">
    <location>
        <begin position="177"/>
        <end position="191"/>
    </location>
</feature>
<dbReference type="PANTHER" id="PTHR18849:SF0">
    <property type="entry name" value="CILIA- AND FLAGELLA-ASSOCIATED PROTEIN 410-RELATED"/>
    <property type="match status" value="1"/>
</dbReference>
<dbReference type="GO" id="GO:0036064">
    <property type="term" value="C:ciliary basal body"/>
    <property type="evidence" value="ECO:0007669"/>
    <property type="project" value="UniProtKB-ARBA"/>
</dbReference>
<accession>A0A1L8DV96</accession>
<dbReference type="InterPro" id="IPR025875">
    <property type="entry name" value="Leu-rich_rpt_4"/>
</dbReference>
<dbReference type="GO" id="GO:0007010">
    <property type="term" value="P:cytoskeleton organization"/>
    <property type="evidence" value="ECO:0007669"/>
    <property type="project" value="TreeGrafter"/>
</dbReference>
<organism evidence="4">
    <name type="scientific">Nyssomyia neivai</name>
    <dbReference type="NCBI Taxonomy" id="330878"/>
    <lineage>
        <taxon>Eukaryota</taxon>
        <taxon>Metazoa</taxon>
        <taxon>Ecdysozoa</taxon>
        <taxon>Arthropoda</taxon>
        <taxon>Hexapoda</taxon>
        <taxon>Insecta</taxon>
        <taxon>Pterygota</taxon>
        <taxon>Neoptera</taxon>
        <taxon>Endopterygota</taxon>
        <taxon>Diptera</taxon>
        <taxon>Nematocera</taxon>
        <taxon>Psychodoidea</taxon>
        <taxon>Psychodidae</taxon>
        <taxon>Nyssomyia</taxon>
    </lineage>
</organism>
<protein>
    <submittedName>
        <fullName evidence="4">Putative activating signal cointegrator 1 complex subunit 2 protein isoform x6</fullName>
    </submittedName>
</protein>
<dbReference type="Gene3D" id="3.80.10.10">
    <property type="entry name" value="Ribonuclease Inhibitor"/>
    <property type="match status" value="1"/>
</dbReference>
<dbReference type="PROSITE" id="PS51450">
    <property type="entry name" value="LRR"/>
    <property type="match status" value="1"/>
</dbReference>
<sequence>MTKLTEEMVIARSRQSDLSTVKKLNCWGSELSDVSIIRRMRGVEVLALSVNKISSLADFENCQNLQELYLRRNNIKDLSELAYLQGLPNLKYLWLEENPCVERAGSGYRAIVLRSLPNLQKLDNIDVTREELAEATRGPVKRDDVIYEDSAYTEPQPPQNQQQSQYRQQSPMREQRSPSNQEQYSPAETNQPPSPRYQRDHRGSYNQYDVTMRSPGSDQEASPATGYRERVPIAPSMSTHSMKEYYQSDYQKPQHPPHYRHSQVDLTEWDEHQQQSGHPVRRNGGGEPPRDPYAYRNGNSNREDWDENVENRRRESRRSEGRFNDSASVVSNAVLNHYASYHRRPVNRNANLLSATLCLVKELDYPSLEVVEHAVRCRIDELATD</sequence>
<dbReference type="EMBL" id="GFDF01003732">
    <property type="protein sequence ID" value="JAV10352.1"/>
    <property type="molecule type" value="Transcribed_RNA"/>
</dbReference>
<keyword evidence="1" id="KW-0433">Leucine-rich repeat</keyword>
<reference evidence="4" key="1">
    <citation type="submission" date="2016-12" db="EMBL/GenBank/DDBJ databases">
        <title>An insight into the sialome and mialome of the sand fly, Nyssomyia neivai.</title>
        <authorList>
            <person name="Sebastian V."/>
            <person name="Goulart T.M."/>
            <person name="Oliveira W."/>
            <person name="Calvo E."/>
            <person name="Oliveira L.F."/>
            <person name="Pinto M.C."/>
            <person name="Rosselino A.M."/>
            <person name="Ribeiro J.M."/>
        </authorList>
    </citation>
    <scope>NUCLEOTIDE SEQUENCE</scope>
</reference>
<feature type="compositionally biased region" description="Low complexity" evidence="3">
    <location>
        <begin position="159"/>
        <end position="171"/>
    </location>
</feature>
<feature type="compositionally biased region" description="Basic and acidic residues" evidence="3">
    <location>
        <begin position="309"/>
        <end position="323"/>
    </location>
</feature>